<sequence length="57" mass="6360">MAPLKFCCACDAPFPSPTLLKNHFETQCHLNPDLPIVSSRSKRSSTSRLGHVVKKHK</sequence>
<protein>
    <submittedName>
        <fullName evidence="1">Uncharacterized protein</fullName>
    </submittedName>
</protein>
<keyword evidence="2" id="KW-1185">Reference proteome</keyword>
<reference evidence="1" key="1">
    <citation type="submission" date="2021-06" db="EMBL/GenBank/DDBJ databases">
        <authorList>
            <person name="Hodson N. C."/>
            <person name="Mongue J. A."/>
            <person name="Jaron S. K."/>
        </authorList>
    </citation>
    <scope>NUCLEOTIDE SEQUENCE</scope>
</reference>
<accession>A0A8J2L5S9</accession>
<comment type="caution">
    <text evidence="1">The sequence shown here is derived from an EMBL/GenBank/DDBJ whole genome shotgun (WGS) entry which is preliminary data.</text>
</comment>
<gene>
    <name evidence="1" type="ORF">AFUS01_LOCUS26632</name>
</gene>
<feature type="non-terminal residue" evidence="1">
    <location>
        <position position="57"/>
    </location>
</feature>
<name>A0A8J2L5S9_9HEXA</name>
<evidence type="ECO:0000313" key="2">
    <source>
        <dbReference type="Proteomes" id="UP000708208"/>
    </source>
</evidence>
<proteinExistence type="predicted"/>
<organism evidence="1 2">
    <name type="scientific">Allacma fusca</name>
    <dbReference type="NCBI Taxonomy" id="39272"/>
    <lineage>
        <taxon>Eukaryota</taxon>
        <taxon>Metazoa</taxon>
        <taxon>Ecdysozoa</taxon>
        <taxon>Arthropoda</taxon>
        <taxon>Hexapoda</taxon>
        <taxon>Collembola</taxon>
        <taxon>Symphypleona</taxon>
        <taxon>Sminthuridae</taxon>
        <taxon>Allacma</taxon>
    </lineage>
</organism>
<dbReference type="EMBL" id="CAJVCH010358351">
    <property type="protein sequence ID" value="CAG7815989.1"/>
    <property type="molecule type" value="Genomic_DNA"/>
</dbReference>
<dbReference type="Proteomes" id="UP000708208">
    <property type="component" value="Unassembled WGS sequence"/>
</dbReference>
<dbReference type="AlphaFoldDB" id="A0A8J2L5S9"/>
<evidence type="ECO:0000313" key="1">
    <source>
        <dbReference type="EMBL" id="CAG7815989.1"/>
    </source>
</evidence>